<organism evidence="1 2">
    <name type="scientific">Pedobacter metabolipauper</name>
    <dbReference type="NCBI Taxonomy" id="425513"/>
    <lineage>
        <taxon>Bacteria</taxon>
        <taxon>Pseudomonadati</taxon>
        <taxon>Bacteroidota</taxon>
        <taxon>Sphingobacteriia</taxon>
        <taxon>Sphingobacteriales</taxon>
        <taxon>Sphingobacteriaceae</taxon>
        <taxon>Pedobacter</taxon>
    </lineage>
</organism>
<evidence type="ECO:0000313" key="1">
    <source>
        <dbReference type="EMBL" id="TDQ12159.1"/>
    </source>
</evidence>
<dbReference type="AlphaFoldDB" id="A0A4R6T236"/>
<proteinExistence type="predicted"/>
<dbReference type="OrthoDB" id="9843085at2"/>
<keyword evidence="2" id="KW-1185">Reference proteome</keyword>
<comment type="caution">
    <text evidence="1">The sequence shown here is derived from an EMBL/GenBank/DDBJ whole genome shotgun (WGS) entry which is preliminary data.</text>
</comment>
<reference evidence="1 2" key="1">
    <citation type="submission" date="2019-03" db="EMBL/GenBank/DDBJ databases">
        <title>Genomic Encyclopedia of Archaeal and Bacterial Type Strains, Phase II (KMG-II): from individual species to whole genera.</title>
        <authorList>
            <person name="Goeker M."/>
        </authorList>
    </citation>
    <scope>NUCLEOTIDE SEQUENCE [LARGE SCALE GENOMIC DNA]</scope>
    <source>
        <strain evidence="1 2">DSM 19035</strain>
    </source>
</reference>
<dbReference type="EMBL" id="SNYC01000003">
    <property type="protein sequence ID" value="TDQ12159.1"/>
    <property type="molecule type" value="Genomic_DNA"/>
</dbReference>
<sequence>MELSNYRINGYDLFLGVGILPHSDKTTADSFEVPSDTIQVFTKDWGDGIIEYDLLSTVNTKARVFIIKGILLVDSISDYKVTASAIGDFIQQNYVTLEKVDFDIKVNARYKPGTIQWNRLTNFIANKIAVSIEIQFDEVRQSAPFKDDGTLDLTYLVDHENSFYSTQDDKLFII</sequence>
<accession>A0A4R6T236</accession>
<evidence type="ECO:0000313" key="2">
    <source>
        <dbReference type="Proteomes" id="UP000295620"/>
    </source>
</evidence>
<protein>
    <submittedName>
        <fullName evidence="1">Uncharacterized protein</fullName>
    </submittedName>
</protein>
<dbReference type="RefSeq" id="WP_133575167.1">
    <property type="nucleotide sequence ID" value="NZ_SNYC01000003.1"/>
</dbReference>
<dbReference type="Proteomes" id="UP000295620">
    <property type="component" value="Unassembled WGS sequence"/>
</dbReference>
<gene>
    <name evidence="1" type="ORF">ATK78_1291</name>
</gene>
<name>A0A4R6T236_9SPHI</name>